<dbReference type="Pfam" id="PF00849">
    <property type="entry name" value="PseudoU_synth_2"/>
    <property type="match status" value="1"/>
</dbReference>
<dbReference type="RefSeq" id="WP_106345875.1">
    <property type="nucleotide sequence ID" value="NZ_PVNE01000021.1"/>
</dbReference>
<dbReference type="Gene3D" id="3.30.2350.10">
    <property type="entry name" value="Pseudouridine synthase"/>
    <property type="match status" value="1"/>
</dbReference>
<dbReference type="EC" id="5.4.99.-" evidence="5"/>
<dbReference type="GO" id="GO:0009982">
    <property type="term" value="F:pseudouridine synthase activity"/>
    <property type="evidence" value="ECO:0007669"/>
    <property type="project" value="InterPro"/>
</dbReference>
<dbReference type="InterPro" id="IPR050188">
    <property type="entry name" value="RluA_PseudoU_synthase"/>
</dbReference>
<evidence type="ECO:0000256" key="1">
    <source>
        <dbReference type="ARBA" id="ARBA00000073"/>
    </source>
</evidence>
<dbReference type="NCBIfam" id="TIGR00005">
    <property type="entry name" value="rluA_subfam"/>
    <property type="match status" value="1"/>
</dbReference>
<dbReference type="AlphaFoldDB" id="A0A2T0LCI1"/>
<evidence type="ECO:0000256" key="5">
    <source>
        <dbReference type="RuleBase" id="RU362028"/>
    </source>
</evidence>
<evidence type="ECO:0000313" key="7">
    <source>
        <dbReference type="EMBL" id="PRX39695.1"/>
    </source>
</evidence>
<evidence type="ECO:0000313" key="8">
    <source>
        <dbReference type="Proteomes" id="UP000237797"/>
    </source>
</evidence>
<dbReference type="InterPro" id="IPR006225">
    <property type="entry name" value="PsdUridine_synth_RluC/D"/>
</dbReference>
<dbReference type="InterPro" id="IPR006145">
    <property type="entry name" value="PsdUridine_synth_RsuA/RluA"/>
</dbReference>
<dbReference type="PROSITE" id="PS01129">
    <property type="entry name" value="PSI_RLU"/>
    <property type="match status" value="1"/>
</dbReference>
<feature type="domain" description="Pseudouridine synthase RsuA/RluA-like" evidence="6">
    <location>
        <begin position="94"/>
        <end position="245"/>
    </location>
</feature>
<sequence>MQTRARHNKWISYKIPPEWDGKKVEEVLKGPLSLSNRMINRLTRSRGIQLNGRMPWLGRRVNAGDHLRVAVRPLERSDLAPEPIPFGLLYEDADLMVVDKPAGINVHPVHPKETGTLTHGILFHWQRQGFEGRVRPVHRLDRDTTGVLLIAKNAYMHQLLDRQLKSRSIERVYLAIVKGRLAREAGTIRLPIDRDPTHPLRRRVAEGGADAITLFRVLAATEQASLIEAKLETGRTHQIRVHFSHLGHPLWGDRLYGGPGGRIERHALHAERLSFTHPLKQEAMSFSAPPPPDFARLMEELGLQRNRPPASPA</sequence>
<dbReference type="Proteomes" id="UP000237797">
    <property type="component" value="Unassembled WGS sequence"/>
</dbReference>
<dbReference type="EMBL" id="PVNE01000021">
    <property type="protein sequence ID" value="PRX39695.1"/>
    <property type="molecule type" value="Genomic_DNA"/>
</dbReference>
<reference evidence="7 8" key="1">
    <citation type="submission" date="2018-03" db="EMBL/GenBank/DDBJ databases">
        <title>Genomic Encyclopedia of Archaeal and Bacterial Type Strains, Phase II (KMG-II): from individual species to whole genera.</title>
        <authorList>
            <person name="Goeker M."/>
        </authorList>
    </citation>
    <scope>NUCLEOTIDE SEQUENCE [LARGE SCALE GENOMIC DNA]</scope>
    <source>
        <strain evidence="7 8">DSM 44946</strain>
    </source>
</reference>
<accession>A0A2T0LCI1</accession>
<comment type="catalytic activity">
    <reaction evidence="1 5">
        <text>a uridine in RNA = a pseudouridine in RNA</text>
        <dbReference type="Rhea" id="RHEA:48348"/>
        <dbReference type="Rhea" id="RHEA-COMP:12068"/>
        <dbReference type="Rhea" id="RHEA-COMP:12069"/>
        <dbReference type="ChEBI" id="CHEBI:65314"/>
        <dbReference type="ChEBI" id="CHEBI:65315"/>
    </reaction>
</comment>
<organism evidence="7 8">
    <name type="scientific">Planifilum fimeticola</name>
    <dbReference type="NCBI Taxonomy" id="201975"/>
    <lineage>
        <taxon>Bacteria</taxon>
        <taxon>Bacillati</taxon>
        <taxon>Bacillota</taxon>
        <taxon>Bacilli</taxon>
        <taxon>Bacillales</taxon>
        <taxon>Thermoactinomycetaceae</taxon>
        <taxon>Planifilum</taxon>
    </lineage>
</organism>
<comment type="caution">
    <text evidence="7">The sequence shown here is derived from an EMBL/GenBank/DDBJ whole genome shotgun (WGS) entry which is preliminary data.</text>
</comment>
<proteinExistence type="inferred from homology"/>
<dbReference type="GO" id="GO:0003723">
    <property type="term" value="F:RNA binding"/>
    <property type="evidence" value="ECO:0007669"/>
    <property type="project" value="InterPro"/>
</dbReference>
<dbReference type="CDD" id="cd02869">
    <property type="entry name" value="PseudoU_synth_RluA_like"/>
    <property type="match status" value="1"/>
</dbReference>
<evidence type="ECO:0000256" key="3">
    <source>
        <dbReference type="ARBA" id="ARBA00023235"/>
    </source>
</evidence>
<comment type="similarity">
    <text evidence="2 5">Belongs to the pseudouridine synthase RluA family.</text>
</comment>
<dbReference type="SUPFAM" id="SSF55120">
    <property type="entry name" value="Pseudouridine synthase"/>
    <property type="match status" value="1"/>
</dbReference>
<evidence type="ECO:0000256" key="2">
    <source>
        <dbReference type="ARBA" id="ARBA00010876"/>
    </source>
</evidence>
<dbReference type="GO" id="GO:0140098">
    <property type="term" value="F:catalytic activity, acting on RNA"/>
    <property type="evidence" value="ECO:0007669"/>
    <property type="project" value="UniProtKB-ARBA"/>
</dbReference>
<name>A0A2T0LCI1_9BACL</name>
<dbReference type="OrthoDB" id="9807829at2"/>
<dbReference type="PANTHER" id="PTHR21600:SF44">
    <property type="entry name" value="RIBOSOMAL LARGE SUBUNIT PSEUDOURIDINE SYNTHASE D"/>
    <property type="match status" value="1"/>
</dbReference>
<dbReference type="GO" id="GO:0000455">
    <property type="term" value="P:enzyme-directed rRNA pseudouridine synthesis"/>
    <property type="evidence" value="ECO:0007669"/>
    <property type="project" value="TreeGrafter"/>
</dbReference>
<evidence type="ECO:0000256" key="4">
    <source>
        <dbReference type="PIRSR" id="PIRSR606225-1"/>
    </source>
</evidence>
<evidence type="ECO:0000259" key="6">
    <source>
        <dbReference type="Pfam" id="PF00849"/>
    </source>
</evidence>
<protein>
    <recommendedName>
        <fullName evidence="5">Pseudouridine synthase</fullName>
        <ecNumber evidence="5">5.4.99.-</ecNumber>
    </recommendedName>
</protein>
<dbReference type="PANTHER" id="PTHR21600">
    <property type="entry name" value="MITOCHONDRIAL RNA PSEUDOURIDINE SYNTHASE"/>
    <property type="match status" value="1"/>
</dbReference>
<keyword evidence="8" id="KW-1185">Reference proteome</keyword>
<gene>
    <name evidence="7" type="ORF">CLV97_12122</name>
</gene>
<dbReference type="InterPro" id="IPR006224">
    <property type="entry name" value="PsdUridine_synth_RluA-like_CS"/>
</dbReference>
<feature type="active site" evidence="4">
    <location>
        <position position="141"/>
    </location>
</feature>
<dbReference type="InterPro" id="IPR020103">
    <property type="entry name" value="PsdUridine_synth_cat_dom_sf"/>
</dbReference>
<keyword evidence="3 5" id="KW-0413">Isomerase</keyword>
<comment type="function">
    <text evidence="5">Responsible for synthesis of pseudouridine from uracil.</text>
</comment>